<organism evidence="1 2">
    <name type="scientific">Panicum virgatum</name>
    <name type="common">Blackwell switchgrass</name>
    <dbReference type="NCBI Taxonomy" id="38727"/>
    <lineage>
        <taxon>Eukaryota</taxon>
        <taxon>Viridiplantae</taxon>
        <taxon>Streptophyta</taxon>
        <taxon>Embryophyta</taxon>
        <taxon>Tracheophyta</taxon>
        <taxon>Spermatophyta</taxon>
        <taxon>Magnoliopsida</taxon>
        <taxon>Liliopsida</taxon>
        <taxon>Poales</taxon>
        <taxon>Poaceae</taxon>
        <taxon>PACMAD clade</taxon>
        <taxon>Panicoideae</taxon>
        <taxon>Panicodae</taxon>
        <taxon>Paniceae</taxon>
        <taxon>Panicinae</taxon>
        <taxon>Panicum</taxon>
        <taxon>Panicum sect. Hiantes</taxon>
    </lineage>
</organism>
<accession>A0A8T0Q5Y4</accession>
<dbReference type="Proteomes" id="UP000823388">
    <property type="component" value="Chromosome 7K"/>
</dbReference>
<sequence>MMSLSWNNFLRSLLRFVVVRSDHNERLGRICRSVFLFLQWQKEEDGRHKKEEVSPLRLQECWPPFVGLLFSSLLPGVCLCTPSVCLCSLLYEASYRSGVENLDYTRLLDDQVVFQLACNLMIYSTMV</sequence>
<comment type="caution">
    <text evidence="1">The sequence shown here is derived from an EMBL/GenBank/DDBJ whole genome shotgun (WGS) entry which is preliminary data.</text>
</comment>
<reference evidence="1" key="1">
    <citation type="submission" date="2020-05" db="EMBL/GenBank/DDBJ databases">
        <title>WGS assembly of Panicum virgatum.</title>
        <authorList>
            <person name="Lovell J.T."/>
            <person name="Jenkins J."/>
            <person name="Shu S."/>
            <person name="Juenger T.E."/>
            <person name="Schmutz J."/>
        </authorList>
    </citation>
    <scope>NUCLEOTIDE SEQUENCE</scope>
    <source>
        <strain evidence="1">AP13</strain>
    </source>
</reference>
<dbReference type="AlphaFoldDB" id="A0A8T0Q5Y4"/>
<evidence type="ECO:0000313" key="2">
    <source>
        <dbReference type="Proteomes" id="UP000823388"/>
    </source>
</evidence>
<evidence type="ECO:0000313" key="1">
    <source>
        <dbReference type="EMBL" id="KAG2570311.1"/>
    </source>
</evidence>
<name>A0A8T0Q5Y4_PANVG</name>
<protein>
    <submittedName>
        <fullName evidence="1">Uncharacterized protein</fullName>
    </submittedName>
</protein>
<proteinExistence type="predicted"/>
<keyword evidence="2" id="KW-1185">Reference proteome</keyword>
<gene>
    <name evidence="1" type="ORF">PVAP13_7KG105272</name>
</gene>
<dbReference type="EMBL" id="CM029049">
    <property type="protein sequence ID" value="KAG2570311.1"/>
    <property type="molecule type" value="Genomic_DNA"/>
</dbReference>